<dbReference type="InterPro" id="IPR057811">
    <property type="entry name" value="RBD_ZCCHC3_2nd"/>
</dbReference>
<dbReference type="InterPro" id="IPR001878">
    <property type="entry name" value="Znf_CCHC"/>
</dbReference>
<feature type="domain" description="CCHC-type" evidence="3">
    <location>
        <begin position="437"/>
        <end position="453"/>
    </location>
</feature>
<feature type="domain" description="CCHC-type" evidence="3">
    <location>
        <begin position="400"/>
        <end position="415"/>
    </location>
</feature>
<protein>
    <recommendedName>
        <fullName evidence="3">CCHC-type domain-containing protein</fullName>
    </recommendedName>
</protein>
<proteinExistence type="predicted"/>
<dbReference type="Gene3D" id="4.10.60.10">
    <property type="entry name" value="Zinc finger, CCHC-type"/>
    <property type="match status" value="1"/>
</dbReference>
<accession>A0AAV6YQ87</accession>
<dbReference type="EMBL" id="WNYA01025793">
    <property type="protein sequence ID" value="KAG8537880.1"/>
    <property type="molecule type" value="Genomic_DNA"/>
</dbReference>
<sequence length="639" mass="69576">MGPLAETYRNQERFQAQRPHGGASNPATETCAAFSVQRGYLPDASGGEQAPQVPDDGSLQQDCAPDPKGNAVASEQDHQDSAGTDGTDIDGTSVPDTAHTSVSNAFAPTVCDTAAPNVCDTAAPNVCDTAAPNVGDNADLSASVPVTNVDNIVCDNVPAGEGQSVWDVAIEQAEQFAEVADPQSAGAQQPPQRPQTQQGTGPHQSSSGNAWSRGAPSFSSGSHYTGQAFKRRNVVRFRQGGAKEDLPDRRFVVRSLLCEQMGFSPSDILAVINLPDRQGYDVSFKLMCNLDRFWAIFPRFRDAEGWNNFSFIPISKLGTVTVTVIFWNESVPQQDIVIWLKRHCDLMSELTKTRDEDGIWTGGWKVLVKLRQYNNITQHLPNSFFIGQEKGVCFYPGQPRRCFKCGRVGHIASNCSVVKCSLCGDIGHVSADCQNIRCNLCGEIGHAHRDCPNAWHNICKRFPDEDLLAGADDLGEEEALLLGSDQATPEPQQVLESSDGMPTPDQPQTQTTEGDMEVVQQVAPPSVLIPSPATTSANKRRKKDRSTRKPEGEWTTVHKSSKIRVDSGTDMTMTVNRFSVLSESDAEEELEKELQRMVAEYDEDPDGDPPSKRRPHRVGPESESDMETGGEEEGSDPDL</sequence>
<dbReference type="SUPFAM" id="SSF57756">
    <property type="entry name" value="Retrovirus zinc finger-like domains"/>
    <property type="match status" value="2"/>
</dbReference>
<feature type="compositionally biased region" description="Polar residues" evidence="2">
    <location>
        <begin position="485"/>
        <end position="496"/>
    </location>
</feature>
<keyword evidence="1" id="KW-0862">Zinc</keyword>
<gene>
    <name evidence="4" type="ORF">GDO81_023648</name>
</gene>
<keyword evidence="1" id="KW-0479">Metal-binding</keyword>
<dbReference type="GO" id="GO:0008270">
    <property type="term" value="F:zinc ion binding"/>
    <property type="evidence" value="ECO:0007669"/>
    <property type="project" value="UniProtKB-KW"/>
</dbReference>
<comment type="caution">
    <text evidence="4">The sequence shown here is derived from an EMBL/GenBank/DDBJ whole genome shotgun (WGS) entry which is preliminary data.</text>
</comment>
<feature type="domain" description="CCHC-type" evidence="3">
    <location>
        <begin position="419"/>
        <end position="435"/>
    </location>
</feature>
<dbReference type="Proteomes" id="UP000824782">
    <property type="component" value="Unassembled WGS sequence"/>
</dbReference>
<dbReference type="Pfam" id="PF23057">
    <property type="entry name" value="RBD_ZCCHC3_1st"/>
    <property type="match status" value="1"/>
</dbReference>
<dbReference type="GO" id="GO:0003690">
    <property type="term" value="F:double-stranded DNA binding"/>
    <property type="evidence" value="ECO:0007669"/>
    <property type="project" value="InterPro"/>
</dbReference>
<dbReference type="PANTHER" id="PTHR22639:SF4">
    <property type="entry name" value="ZINC FINGER CCHC DOMAIN-CONTAINING PROTEIN 3"/>
    <property type="match status" value="1"/>
</dbReference>
<organism evidence="4 5">
    <name type="scientific">Engystomops pustulosus</name>
    <name type="common">Tungara frog</name>
    <name type="synonym">Physalaemus pustulosus</name>
    <dbReference type="NCBI Taxonomy" id="76066"/>
    <lineage>
        <taxon>Eukaryota</taxon>
        <taxon>Metazoa</taxon>
        <taxon>Chordata</taxon>
        <taxon>Craniata</taxon>
        <taxon>Vertebrata</taxon>
        <taxon>Euteleostomi</taxon>
        <taxon>Amphibia</taxon>
        <taxon>Batrachia</taxon>
        <taxon>Anura</taxon>
        <taxon>Neobatrachia</taxon>
        <taxon>Hyloidea</taxon>
        <taxon>Leptodactylidae</taxon>
        <taxon>Leiuperinae</taxon>
        <taxon>Engystomops</taxon>
    </lineage>
</organism>
<keyword evidence="1" id="KW-0863">Zinc-finger</keyword>
<evidence type="ECO:0000259" key="3">
    <source>
        <dbReference type="PROSITE" id="PS50158"/>
    </source>
</evidence>
<dbReference type="SMART" id="SM00343">
    <property type="entry name" value="ZnF_C2HC"/>
    <property type="match status" value="3"/>
</dbReference>
<dbReference type="Pfam" id="PF00098">
    <property type="entry name" value="zf-CCHC"/>
    <property type="match status" value="2"/>
</dbReference>
<feature type="region of interest" description="Disordered" evidence="2">
    <location>
        <begin position="483"/>
        <end position="559"/>
    </location>
</feature>
<evidence type="ECO:0000256" key="1">
    <source>
        <dbReference type="PROSITE-ProRule" id="PRU00047"/>
    </source>
</evidence>
<keyword evidence="5" id="KW-1185">Reference proteome</keyword>
<dbReference type="GO" id="GO:0003723">
    <property type="term" value="F:RNA binding"/>
    <property type="evidence" value="ECO:0007669"/>
    <property type="project" value="InterPro"/>
</dbReference>
<dbReference type="AlphaFoldDB" id="A0AAV6YQ87"/>
<dbReference type="InterPro" id="IPR036875">
    <property type="entry name" value="Znf_CCHC_sf"/>
</dbReference>
<feature type="region of interest" description="Disordered" evidence="2">
    <location>
        <begin position="177"/>
        <end position="224"/>
    </location>
</feature>
<dbReference type="PANTHER" id="PTHR22639">
    <property type="entry name" value="GAG-RELATED PROTEIN"/>
    <property type="match status" value="1"/>
</dbReference>
<evidence type="ECO:0000313" key="4">
    <source>
        <dbReference type="EMBL" id="KAG8537880.1"/>
    </source>
</evidence>
<dbReference type="GO" id="GO:0002218">
    <property type="term" value="P:activation of innate immune response"/>
    <property type="evidence" value="ECO:0007669"/>
    <property type="project" value="InterPro"/>
</dbReference>
<feature type="region of interest" description="Disordered" evidence="2">
    <location>
        <begin position="598"/>
        <end position="639"/>
    </location>
</feature>
<dbReference type="Pfam" id="PF23058">
    <property type="entry name" value="RBD_ZCCHC3_2nd"/>
    <property type="match status" value="1"/>
</dbReference>
<dbReference type="InterPro" id="IPR057810">
    <property type="entry name" value="RBD_ZCCHC3_1st"/>
</dbReference>
<feature type="compositionally biased region" description="Low complexity" evidence="2">
    <location>
        <begin position="182"/>
        <end position="208"/>
    </location>
</feature>
<feature type="region of interest" description="Disordered" evidence="2">
    <location>
        <begin position="1"/>
        <end position="97"/>
    </location>
</feature>
<evidence type="ECO:0000256" key="2">
    <source>
        <dbReference type="SAM" id="MobiDB-lite"/>
    </source>
</evidence>
<reference evidence="4" key="1">
    <citation type="thesis" date="2020" institute="ProQuest LLC" country="789 East Eisenhower Parkway, Ann Arbor, MI, USA">
        <title>Comparative Genomics and Chromosome Evolution.</title>
        <authorList>
            <person name="Mudd A.B."/>
        </authorList>
    </citation>
    <scope>NUCLEOTIDE SEQUENCE</scope>
    <source>
        <strain evidence="4">237g6f4</strain>
        <tissue evidence="4">Blood</tissue>
    </source>
</reference>
<name>A0AAV6YQ87_ENGPU</name>
<feature type="compositionally biased region" description="Acidic residues" evidence="2">
    <location>
        <begin position="622"/>
        <end position="639"/>
    </location>
</feature>
<evidence type="ECO:0000313" key="5">
    <source>
        <dbReference type="Proteomes" id="UP000824782"/>
    </source>
</evidence>
<dbReference type="InterPro" id="IPR042509">
    <property type="entry name" value="ZCCHC3"/>
</dbReference>
<dbReference type="PROSITE" id="PS50158">
    <property type="entry name" value="ZF_CCHC"/>
    <property type="match status" value="3"/>
</dbReference>
<feature type="compositionally biased region" description="Low complexity" evidence="2">
    <location>
        <begin position="502"/>
        <end position="512"/>
    </location>
</feature>